<dbReference type="PANTHER" id="PTHR38731:SF3">
    <property type="entry name" value="BLL6125 PROTEIN"/>
    <property type="match status" value="1"/>
</dbReference>
<dbReference type="Proteomes" id="UP001379945">
    <property type="component" value="Unassembled WGS sequence"/>
</dbReference>
<dbReference type="PANTHER" id="PTHR38731">
    <property type="entry name" value="LIPL45-RELATED LIPOPROTEIN-RELATED"/>
    <property type="match status" value="1"/>
</dbReference>
<organism evidence="2 3">
    <name type="scientific">Ideonella margarita</name>
    <dbReference type="NCBI Taxonomy" id="2984191"/>
    <lineage>
        <taxon>Bacteria</taxon>
        <taxon>Pseudomonadati</taxon>
        <taxon>Pseudomonadota</taxon>
        <taxon>Betaproteobacteria</taxon>
        <taxon>Burkholderiales</taxon>
        <taxon>Sphaerotilaceae</taxon>
        <taxon>Ideonella</taxon>
    </lineage>
</organism>
<dbReference type="Gene3D" id="3.10.350.10">
    <property type="entry name" value="LysM domain"/>
    <property type="match status" value="1"/>
</dbReference>
<sequence length="535" mass="57420">MLALAASLAQAAPAPQEPTLDYTVESRDTLIGLGQGLLVSPGAWTEVARLNALPNPNRIQPGQVLKVPTRLLRSAQVPARLVSVEGDVRIDDQAAKVGDNVQPGQRLSTAASSSAVLQLGDGSRVRLSPASDTQLGENRRYQLKAGQAGSVEEGLFASTMRLVKGSVDVLATKVLRAKPLEVVTPTAVIGVRGTEYRVHTEAVADASTRTEVLEGRVRADNTSAGADVPAGQGAALRPGSAPVVVALQAAPNLTSLPERFERPLIRFGLAGETLPLRVQVAADAGFERIVRDERVAAGGEARIAGLQDGQWHLRVRRVDNLGIEGLNATRAITLKARPEPPASIAPRAQAKFPVGAVALAWAENTEAAQYRVEVARDAAFSQVAWRSDDVTGAGTSVPLTEPGTYHWRLASVRAGGDRGPWGDAQNFELRPLPTPPQGGVRRDGGIELSWSGRAEDRQQVELALDPEFTEVTAKAELTKSFWSLPSPDRPGTYYFRYRSVEPDGFVTPWSSTLKLEVPRDWRFLWIFSPVILLAL</sequence>
<accession>A0ABU9C3R7</accession>
<protein>
    <submittedName>
        <fullName evidence="2">FecR domain-containing protein</fullName>
    </submittedName>
</protein>
<evidence type="ECO:0000313" key="3">
    <source>
        <dbReference type="Proteomes" id="UP001379945"/>
    </source>
</evidence>
<keyword evidence="3" id="KW-1185">Reference proteome</keyword>
<evidence type="ECO:0000313" key="2">
    <source>
        <dbReference type="EMBL" id="MEK8045935.1"/>
    </source>
</evidence>
<dbReference type="RefSeq" id="WP_341398215.1">
    <property type="nucleotide sequence ID" value="NZ_JBBUTI010000004.1"/>
</dbReference>
<dbReference type="InterPro" id="IPR013783">
    <property type="entry name" value="Ig-like_fold"/>
</dbReference>
<comment type="caution">
    <text evidence="2">The sequence shown here is derived from an EMBL/GenBank/DDBJ whole genome shotgun (WGS) entry which is preliminary data.</text>
</comment>
<dbReference type="Pfam" id="PF04773">
    <property type="entry name" value="FecR"/>
    <property type="match status" value="1"/>
</dbReference>
<dbReference type="Pfam" id="PF01476">
    <property type="entry name" value="LysM"/>
    <property type="match status" value="1"/>
</dbReference>
<reference evidence="2 3" key="1">
    <citation type="submission" date="2024-04" db="EMBL/GenBank/DDBJ databases">
        <title>Novel species of the genus Ideonella isolated from streams.</title>
        <authorList>
            <person name="Lu H."/>
        </authorList>
    </citation>
    <scope>NUCLEOTIDE SEQUENCE [LARGE SCALE GENOMIC DNA]</scope>
    <source>
        <strain evidence="2 3">LYT19W</strain>
    </source>
</reference>
<dbReference type="PROSITE" id="PS51782">
    <property type="entry name" value="LYSM"/>
    <property type="match status" value="1"/>
</dbReference>
<name>A0ABU9C3R7_9BURK</name>
<evidence type="ECO:0000259" key="1">
    <source>
        <dbReference type="PROSITE" id="PS51782"/>
    </source>
</evidence>
<dbReference type="EMBL" id="JBBUTI010000004">
    <property type="protein sequence ID" value="MEK8045935.1"/>
    <property type="molecule type" value="Genomic_DNA"/>
</dbReference>
<gene>
    <name evidence="2" type="ORF">AACH00_06200</name>
</gene>
<dbReference type="InterPro" id="IPR018392">
    <property type="entry name" value="LysM"/>
</dbReference>
<dbReference type="InterPro" id="IPR006860">
    <property type="entry name" value="FecR"/>
</dbReference>
<proteinExistence type="predicted"/>
<dbReference type="Gene3D" id="2.60.120.1440">
    <property type="match status" value="1"/>
</dbReference>
<dbReference type="InterPro" id="IPR036779">
    <property type="entry name" value="LysM_dom_sf"/>
</dbReference>
<dbReference type="Gene3D" id="2.60.40.10">
    <property type="entry name" value="Immunoglobulins"/>
    <property type="match status" value="2"/>
</dbReference>
<dbReference type="CDD" id="cd00118">
    <property type="entry name" value="LysM"/>
    <property type="match status" value="1"/>
</dbReference>
<dbReference type="SMART" id="SM00257">
    <property type="entry name" value="LysM"/>
    <property type="match status" value="1"/>
</dbReference>
<feature type="domain" description="LysM" evidence="1">
    <location>
        <begin position="20"/>
        <end position="67"/>
    </location>
</feature>